<feature type="non-terminal residue" evidence="4">
    <location>
        <position position="78"/>
    </location>
</feature>
<dbReference type="GO" id="GO:0003676">
    <property type="term" value="F:nucleic acid binding"/>
    <property type="evidence" value="ECO:0007669"/>
    <property type="project" value="InterPro"/>
</dbReference>
<evidence type="ECO:0000313" key="4">
    <source>
        <dbReference type="EMBL" id="SVE32467.1"/>
    </source>
</evidence>
<dbReference type="SUPFAM" id="SSF50249">
    <property type="entry name" value="Nucleic acid-binding proteins"/>
    <property type="match status" value="1"/>
</dbReference>
<name>A0A383CJA9_9ZZZZ</name>
<dbReference type="EMBL" id="UINC01209448">
    <property type="protein sequence ID" value="SVE32467.1"/>
    <property type="molecule type" value="Genomic_DNA"/>
</dbReference>
<dbReference type="Pfam" id="PF01336">
    <property type="entry name" value="tRNA_anti-codon"/>
    <property type="match status" value="1"/>
</dbReference>
<reference evidence="4" key="1">
    <citation type="submission" date="2018-05" db="EMBL/GenBank/DDBJ databases">
        <authorList>
            <person name="Lanie J.A."/>
            <person name="Ng W.-L."/>
            <person name="Kazmierczak K.M."/>
            <person name="Andrzejewski T.M."/>
            <person name="Davidsen T.M."/>
            <person name="Wayne K.J."/>
            <person name="Tettelin H."/>
            <person name="Glass J.I."/>
            <person name="Rusch D."/>
            <person name="Podicherti R."/>
            <person name="Tsui H.-C.T."/>
            <person name="Winkler M.E."/>
        </authorList>
    </citation>
    <scope>NUCLEOTIDE SEQUENCE</scope>
</reference>
<dbReference type="GO" id="GO:0006422">
    <property type="term" value="P:aspartyl-tRNA aminoacylation"/>
    <property type="evidence" value="ECO:0007669"/>
    <property type="project" value="TreeGrafter"/>
</dbReference>
<dbReference type="GO" id="GO:0005524">
    <property type="term" value="F:ATP binding"/>
    <property type="evidence" value="ECO:0007669"/>
    <property type="project" value="UniProtKB-KW"/>
</dbReference>
<keyword evidence="1" id="KW-0648">Protein biosynthesis</keyword>
<keyword evidence="2" id="KW-0030">Aminoacyl-tRNA synthetase</keyword>
<gene>
    <name evidence="4" type="ORF">METZ01_LOCUS485321</name>
</gene>
<evidence type="ECO:0000256" key="1">
    <source>
        <dbReference type="ARBA" id="ARBA00022917"/>
    </source>
</evidence>
<evidence type="ECO:0000259" key="3">
    <source>
        <dbReference type="Pfam" id="PF01336"/>
    </source>
</evidence>
<keyword evidence="2" id="KW-0436">Ligase</keyword>
<feature type="domain" description="OB" evidence="3">
    <location>
        <begin position="22"/>
        <end position="77"/>
    </location>
</feature>
<dbReference type="PANTHER" id="PTHR22594">
    <property type="entry name" value="ASPARTYL/LYSYL-TRNA SYNTHETASE"/>
    <property type="match status" value="1"/>
</dbReference>
<dbReference type="GO" id="GO:0004815">
    <property type="term" value="F:aspartate-tRNA ligase activity"/>
    <property type="evidence" value="ECO:0007669"/>
    <property type="project" value="TreeGrafter"/>
</dbReference>
<evidence type="ECO:0000256" key="2">
    <source>
        <dbReference type="ARBA" id="ARBA00023146"/>
    </source>
</evidence>
<protein>
    <recommendedName>
        <fullName evidence="3">OB domain-containing protein</fullName>
    </recommendedName>
</protein>
<dbReference type="Gene3D" id="2.40.50.140">
    <property type="entry name" value="Nucleic acid-binding proteins"/>
    <property type="match status" value="1"/>
</dbReference>
<dbReference type="AlphaFoldDB" id="A0A383CJA9"/>
<proteinExistence type="predicted"/>
<accession>A0A383CJA9</accession>
<dbReference type="InterPro" id="IPR004365">
    <property type="entry name" value="NA-bd_OB_tRNA"/>
</dbReference>
<organism evidence="4">
    <name type="scientific">marine metagenome</name>
    <dbReference type="NCBI Taxonomy" id="408172"/>
    <lineage>
        <taxon>unclassified sequences</taxon>
        <taxon>metagenomes</taxon>
        <taxon>ecological metagenomes</taxon>
    </lineage>
</organism>
<dbReference type="PANTHER" id="PTHR22594:SF5">
    <property type="entry name" value="ASPARTATE--TRNA LIGASE, MITOCHONDRIAL"/>
    <property type="match status" value="1"/>
</dbReference>
<sequence>MNKYRTHNCGELTKKNKDQDIVLSGWINKKRDHGNLLFIDLRDNYGVTQCVIDKSNEHFKKLEKIQLESVVKINGKVV</sequence>
<dbReference type="InterPro" id="IPR012340">
    <property type="entry name" value="NA-bd_OB-fold"/>
</dbReference>